<accession>A0A3D2SD04</accession>
<comment type="caution">
    <text evidence="3">The sequence shown here is derived from an EMBL/GenBank/DDBJ whole genome shotgun (WGS) entry which is preliminary data.</text>
</comment>
<dbReference type="PROSITE" id="PS50234">
    <property type="entry name" value="VWFA"/>
    <property type="match status" value="1"/>
</dbReference>
<dbReference type="Pfam" id="PF12450">
    <property type="entry name" value="vWF_A"/>
    <property type="match status" value="1"/>
</dbReference>
<dbReference type="PANTHER" id="PTHR10166">
    <property type="entry name" value="VOLTAGE-DEPENDENT CALCIUM CHANNEL SUBUNIT ALPHA-2/DELTA-RELATED"/>
    <property type="match status" value="1"/>
</dbReference>
<evidence type="ECO:0000313" key="4">
    <source>
        <dbReference type="Proteomes" id="UP000263098"/>
    </source>
</evidence>
<sequence>MKTLLKTSFYFLVIAFLNACNTDFNGYYFESLTDIPSSDTYNEKYKDYEENPFIKVSEYPVSTFSVDADGGSYANMRRFLHLGQTPPKESVRIEEFINYFTFDYKEPASGENVSLESEISTCPWNTEHHLLRLGMKGMTIPADKLPNSNYVFLIDVSGSMDSPDKLGILKTGFKTLVDNLRDQDKIAIVTYAGQAAVLLKSTYGHEKRKIKSAIDKLGAGGSTAGAAGIITAYEIAEKNFIQNGNNRVILGSDGDFNVGPSSTEELIELIEEKRESGIYLTVLGVGGGNLNDHMMEQIANKGNGNYEYIDNAKQIEKVFTHEILKFYTVAKDSKIQITFNPTMVDSYRLIGYENRKLNDEDFENDTTDAGEIGSSQTITALYELVLLDVPDTEKYAQFDFRYKKPNETQSRLIAHEINTTPKEIRFSSENMRFAASVAGLGLLMKQSEYKGTLTKQMVLDLGKDAKSFDPNGYRKEFIELVTDWNN</sequence>
<organism evidence="3 4">
    <name type="scientific">Bacteroides graminisolvens</name>
    <dbReference type="NCBI Taxonomy" id="477666"/>
    <lineage>
        <taxon>Bacteria</taxon>
        <taxon>Pseudomonadati</taxon>
        <taxon>Bacteroidota</taxon>
        <taxon>Bacteroidia</taxon>
        <taxon>Bacteroidales</taxon>
        <taxon>Bacteroidaceae</taxon>
        <taxon>Bacteroides</taxon>
    </lineage>
</organism>
<name>A0A3D2SD04_9BACE</name>
<dbReference type="InterPro" id="IPR002035">
    <property type="entry name" value="VWF_A"/>
</dbReference>
<feature type="signal peptide" evidence="1">
    <location>
        <begin position="1"/>
        <end position="19"/>
    </location>
</feature>
<dbReference type="Pfam" id="PF12034">
    <property type="entry name" value="YfbK_C"/>
    <property type="match status" value="2"/>
</dbReference>
<gene>
    <name evidence="3" type="ORF">DHW31_05005</name>
</gene>
<dbReference type="SMART" id="SM00327">
    <property type="entry name" value="VWA"/>
    <property type="match status" value="1"/>
</dbReference>
<dbReference type="InterPro" id="IPR051173">
    <property type="entry name" value="Ca_channel_alpha-2/delta"/>
</dbReference>
<dbReference type="Proteomes" id="UP000263098">
    <property type="component" value="Unassembled WGS sequence"/>
</dbReference>
<protein>
    <submittedName>
        <fullName evidence="3">VWA domain-containing protein</fullName>
    </submittedName>
</protein>
<keyword evidence="1" id="KW-0732">Signal</keyword>
<dbReference type="SUPFAM" id="SSF53300">
    <property type="entry name" value="vWA-like"/>
    <property type="match status" value="1"/>
</dbReference>
<evidence type="ECO:0000259" key="2">
    <source>
        <dbReference type="PROSITE" id="PS50234"/>
    </source>
</evidence>
<proteinExistence type="predicted"/>
<dbReference type="PANTHER" id="PTHR10166:SF37">
    <property type="entry name" value="STOLID, ISOFORM H"/>
    <property type="match status" value="1"/>
</dbReference>
<evidence type="ECO:0000313" key="3">
    <source>
        <dbReference type="EMBL" id="HCK24137.1"/>
    </source>
</evidence>
<dbReference type="InterPro" id="IPR021908">
    <property type="entry name" value="YfbK_C"/>
</dbReference>
<reference evidence="3 4" key="1">
    <citation type="journal article" date="2018" name="Nat. Biotechnol.">
        <title>A standardized bacterial taxonomy based on genome phylogeny substantially revises the tree of life.</title>
        <authorList>
            <person name="Parks D.H."/>
            <person name="Chuvochina M."/>
            <person name="Waite D.W."/>
            <person name="Rinke C."/>
            <person name="Skarshewski A."/>
            <person name="Chaumeil P.A."/>
            <person name="Hugenholtz P."/>
        </authorList>
    </citation>
    <scope>NUCLEOTIDE SEQUENCE [LARGE SCALE GENOMIC DNA]</scope>
    <source>
        <strain evidence="3">UBA9667</strain>
    </source>
</reference>
<dbReference type="InterPro" id="IPR036465">
    <property type="entry name" value="vWFA_dom_sf"/>
</dbReference>
<evidence type="ECO:0000256" key="1">
    <source>
        <dbReference type="SAM" id="SignalP"/>
    </source>
</evidence>
<dbReference type="EMBL" id="DPVG01000185">
    <property type="protein sequence ID" value="HCK24137.1"/>
    <property type="molecule type" value="Genomic_DNA"/>
</dbReference>
<dbReference type="Gene3D" id="3.40.50.410">
    <property type="entry name" value="von Willebrand factor, type A domain"/>
    <property type="match status" value="1"/>
</dbReference>
<dbReference type="Pfam" id="PF00092">
    <property type="entry name" value="VWA"/>
    <property type="match status" value="1"/>
</dbReference>
<feature type="domain" description="VWFA" evidence="2">
    <location>
        <begin position="149"/>
        <end position="323"/>
    </location>
</feature>
<feature type="chain" id="PRO_5017700001" evidence="1">
    <location>
        <begin position="20"/>
        <end position="486"/>
    </location>
</feature>
<dbReference type="AlphaFoldDB" id="A0A3D2SD04"/>
<dbReference type="InterPro" id="IPR022156">
    <property type="entry name" value="Uncharacterised_YfbK_N"/>
</dbReference>